<proteinExistence type="predicted"/>
<accession>A0AAJ6BF04</accession>
<dbReference type="AlphaFoldDB" id="A0AAJ6BF04"/>
<name>A0AAJ6BF04_9BACT</name>
<organism evidence="2 3">
    <name type="scientific">Candidatus Pseudobacter hemicellulosilyticus</name>
    <dbReference type="NCBI Taxonomy" id="3121375"/>
    <lineage>
        <taxon>Bacteria</taxon>
        <taxon>Pseudomonadati</taxon>
        <taxon>Bacteroidota</taxon>
        <taxon>Chitinophagia</taxon>
        <taxon>Chitinophagales</taxon>
        <taxon>Chitinophagaceae</taxon>
        <taxon>Pseudobacter</taxon>
    </lineage>
</organism>
<sequence>MKAIIPLYGLILLFSPAIRAQETNASGNYARESIQNSQIGWMKMLQFNEPAKPYAQNGWNYTVKQMEAMRQIATWLQQTFTPRGLLGEVRMSLLAPPPSEPATSKYYTFNEAEKNNRNALPNTYGAFAKCYFLLKKTDTKKFWPQGDYSFSWYIMINNLELITKQMVALSSPDEFYFTMPGYSSGIKGEFDKEWLEKDARYRNFSDAPNLKPYQHYLLPPKIADYGNQPYYVVILTKDQQPLPFKQITVGELISRLEKQLPVMYSIAINNGTRVENLLDRAKKGLQTLKEKFSNNLNDQVYIDNPATQIDILRLAEIEPGKNIYWLKTQAITKENSGYSSTAFPLLTIRKGVKEACATGQPQWIVCRLEKGTEPNNAGEIDLMDNFVSRFNYQYLYNYFLGKEKPAQPYTALDK</sequence>
<protein>
    <submittedName>
        <fullName evidence="2">Uncharacterized protein</fullName>
    </submittedName>
</protein>
<reference evidence="2" key="1">
    <citation type="submission" date="2023-03" db="EMBL/GenBank/DDBJ databases">
        <title>Andean soil-derived lignocellulolytic bacterial consortium as a source of novel taxa and putative plastic-active enzymes.</title>
        <authorList>
            <person name="Diaz-Garcia L."/>
            <person name="Chuvochina M."/>
            <person name="Feuerriegel G."/>
            <person name="Bunk B."/>
            <person name="Sproer C."/>
            <person name="Streit W.R."/>
            <person name="Rodriguez L.M."/>
            <person name="Overmann J."/>
            <person name="Jimenez D.J."/>
        </authorList>
    </citation>
    <scope>NUCLEOTIDE SEQUENCE</scope>
    <source>
        <strain evidence="2">MAG 7</strain>
    </source>
</reference>
<evidence type="ECO:0000256" key="1">
    <source>
        <dbReference type="SAM" id="SignalP"/>
    </source>
</evidence>
<evidence type="ECO:0000313" key="2">
    <source>
        <dbReference type="EMBL" id="WEK34623.1"/>
    </source>
</evidence>
<keyword evidence="1" id="KW-0732">Signal</keyword>
<dbReference type="EMBL" id="CP119311">
    <property type="protein sequence ID" value="WEK34623.1"/>
    <property type="molecule type" value="Genomic_DNA"/>
</dbReference>
<feature type="signal peptide" evidence="1">
    <location>
        <begin position="1"/>
        <end position="20"/>
    </location>
</feature>
<gene>
    <name evidence="2" type="ORF">P0Y53_19220</name>
</gene>
<dbReference type="Proteomes" id="UP001220610">
    <property type="component" value="Chromosome"/>
</dbReference>
<evidence type="ECO:0000313" key="3">
    <source>
        <dbReference type="Proteomes" id="UP001220610"/>
    </source>
</evidence>
<feature type="chain" id="PRO_5042569229" evidence="1">
    <location>
        <begin position="21"/>
        <end position="414"/>
    </location>
</feature>